<organism evidence="5 6">
    <name type="scientific">Eubacterium uniforme</name>
    <dbReference type="NCBI Taxonomy" id="39495"/>
    <lineage>
        <taxon>Bacteria</taxon>
        <taxon>Bacillati</taxon>
        <taxon>Bacillota</taxon>
        <taxon>Clostridia</taxon>
        <taxon>Eubacteriales</taxon>
        <taxon>Eubacteriaceae</taxon>
        <taxon>Eubacterium</taxon>
    </lineage>
</organism>
<dbReference type="InterPro" id="IPR014756">
    <property type="entry name" value="Ig_E-set"/>
</dbReference>
<dbReference type="CDD" id="cd02857">
    <property type="entry name" value="E_set_CDase_PDE_N"/>
    <property type="match status" value="1"/>
</dbReference>
<dbReference type="Gene3D" id="2.60.40.1180">
    <property type="entry name" value="Golgi alpha-mannosidase II"/>
    <property type="match status" value="1"/>
</dbReference>
<dbReference type="RefSeq" id="WP_078765495.1">
    <property type="nucleotide sequence ID" value="NZ_FUXZ01000004.1"/>
</dbReference>
<proteinExistence type="inferred from homology"/>
<dbReference type="Proteomes" id="UP000190814">
    <property type="component" value="Unassembled WGS sequence"/>
</dbReference>
<dbReference type="PANTHER" id="PTHR10357:SF210">
    <property type="entry name" value="MALTODEXTRIN GLUCOSIDASE"/>
    <property type="match status" value="1"/>
</dbReference>
<dbReference type="EMBL" id="FUXZ01000004">
    <property type="protein sequence ID" value="SKA62388.1"/>
    <property type="molecule type" value="Genomic_DNA"/>
</dbReference>
<gene>
    <name evidence="5" type="ORF">SAMN02745111_00601</name>
</gene>
<dbReference type="OrthoDB" id="9805159at2"/>
<dbReference type="SUPFAM" id="SSF81296">
    <property type="entry name" value="E set domains"/>
    <property type="match status" value="1"/>
</dbReference>
<evidence type="ECO:0000259" key="4">
    <source>
        <dbReference type="SMART" id="SM00642"/>
    </source>
</evidence>
<sequence>MGYDLLESAIFHDGTSEFRDPMVPKAGESVKITLRTAKDVVRSTVLIANGKEIPMKKLTKVSERNKTNRFDYFEEKFIAIDGINDYYFKLECDEFTAFYDVLGLSTGHDSNYNFKVTSGYDTPDWAKGVVMYQIFVDRFYNGDPSNDVVDDEYAYVGGHVSHANWEDGIADVDIRRFYGGDLQGVIDKLDYLQKLGIEALYLNPIFVSPSNHKYDIQDYDHIDPHFGVIVNDVDDVLSEYDNDNTHAKKYIKRVTDKENLEASNKLFARLVEEAHSRNIRVIIDGVFNHCGSFNKWIDREMIYKDAEGFEPGAYVSKDSPYRNFFKFADNTDYCRNYEGWWGYDTLPKLNFEDSKELYDYILRIGSKWVSAPYNVDGWRLDVAADLGHSKEMNHQFWTDFRKSVKSANKNAIILAEHYGDPSDWLQGGQWDSIMNYDAFMEPVSWFLTGVDKHSDNVDMFLKGNGKSFAEAMKHNMAKMQTQSLLVSMNQLSNHDHSRFLTRTNGRCGRIVSDGMKGAEEGVNIALMKAAIIMQMTWPGAPTFYYGDEAGLCGWTDPDNRRPYPWGKENAELIDFCRYAIYFHSHNKALKTGAFKMLIAMNNVVSFGRFEEDSKIITLVSTAHSDMEVDIPVWQLDISDDDTMERLLYSYEDKYNVGKVDYNVEGGSLHVKITPESAMMFRVKKNRV</sequence>
<dbReference type="SUPFAM" id="SSF51445">
    <property type="entry name" value="(Trans)glycosidases"/>
    <property type="match status" value="1"/>
</dbReference>
<keyword evidence="2" id="KW-0378">Hydrolase</keyword>
<dbReference type="SMART" id="SM00642">
    <property type="entry name" value="Aamy"/>
    <property type="match status" value="1"/>
</dbReference>
<dbReference type="InterPro" id="IPR004185">
    <property type="entry name" value="Glyco_hydro_13_lg-like_dom"/>
</dbReference>
<feature type="domain" description="Glycosyl hydrolase family 13 catalytic" evidence="4">
    <location>
        <begin position="133"/>
        <end position="583"/>
    </location>
</feature>
<dbReference type="Pfam" id="PF02903">
    <property type="entry name" value="Alpha-amylase_N"/>
    <property type="match status" value="1"/>
</dbReference>
<evidence type="ECO:0000256" key="3">
    <source>
        <dbReference type="ARBA" id="ARBA00023295"/>
    </source>
</evidence>
<dbReference type="InterPro" id="IPR013780">
    <property type="entry name" value="Glyco_hydro_b"/>
</dbReference>
<evidence type="ECO:0000256" key="1">
    <source>
        <dbReference type="ARBA" id="ARBA00008061"/>
    </source>
</evidence>
<evidence type="ECO:0000256" key="2">
    <source>
        <dbReference type="ARBA" id="ARBA00022801"/>
    </source>
</evidence>
<dbReference type="STRING" id="39495.SAMN02745111_00601"/>
<protein>
    <submittedName>
        <fullName evidence="5">Alpha-glucosidase</fullName>
    </submittedName>
</protein>
<dbReference type="Gene3D" id="2.60.40.10">
    <property type="entry name" value="Immunoglobulins"/>
    <property type="match status" value="1"/>
</dbReference>
<accession>A0A1T4VBV8</accession>
<comment type="similarity">
    <text evidence="1">Belongs to the glycosyl hydrolase 13 family.</text>
</comment>
<evidence type="ECO:0000313" key="6">
    <source>
        <dbReference type="Proteomes" id="UP000190814"/>
    </source>
</evidence>
<dbReference type="InterPro" id="IPR013783">
    <property type="entry name" value="Ig-like_fold"/>
</dbReference>
<dbReference type="PANTHER" id="PTHR10357">
    <property type="entry name" value="ALPHA-AMYLASE FAMILY MEMBER"/>
    <property type="match status" value="1"/>
</dbReference>
<dbReference type="InterPro" id="IPR006047">
    <property type="entry name" value="GH13_cat_dom"/>
</dbReference>
<dbReference type="GO" id="GO:0005975">
    <property type="term" value="P:carbohydrate metabolic process"/>
    <property type="evidence" value="ECO:0007669"/>
    <property type="project" value="InterPro"/>
</dbReference>
<dbReference type="Gene3D" id="3.20.20.80">
    <property type="entry name" value="Glycosidases"/>
    <property type="match status" value="1"/>
</dbReference>
<dbReference type="CDD" id="cd11338">
    <property type="entry name" value="AmyAc_CMD"/>
    <property type="match status" value="1"/>
</dbReference>
<dbReference type="InterPro" id="IPR017853">
    <property type="entry name" value="GH"/>
</dbReference>
<keyword evidence="3" id="KW-0326">Glycosidase</keyword>
<evidence type="ECO:0000313" key="5">
    <source>
        <dbReference type="EMBL" id="SKA62388.1"/>
    </source>
</evidence>
<reference evidence="5 6" key="1">
    <citation type="submission" date="2017-02" db="EMBL/GenBank/DDBJ databases">
        <authorList>
            <person name="Peterson S.W."/>
        </authorList>
    </citation>
    <scope>NUCLEOTIDE SEQUENCE [LARGE SCALE GENOMIC DNA]</scope>
    <source>
        <strain evidence="5 6">ATCC 35992</strain>
    </source>
</reference>
<dbReference type="GO" id="GO:0004553">
    <property type="term" value="F:hydrolase activity, hydrolyzing O-glycosyl compounds"/>
    <property type="evidence" value="ECO:0007669"/>
    <property type="project" value="InterPro"/>
</dbReference>
<dbReference type="AlphaFoldDB" id="A0A1T4VBV8"/>
<dbReference type="Pfam" id="PF00128">
    <property type="entry name" value="Alpha-amylase"/>
    <property type="match status" value="2"/>
</dbReference>
<keyword evidence="6" id="KW-1185">Reference proteome</keyword>
<name>A0A1T4VBV8_9FIRM</name>